<keyword evidence="2" id="KW-1185">Reference proteome</keyword>
<protein>
    <submittedName>
        <fullName evidence="1">Uncharacterized protein</fullName>
    </submittedName>
</protein>
<evidence type="ECO:0000313" key="2">
    <source>
        <dbReference type="Proteomes" id="UP001159641"/>
    </source>
</evidence>
<dbReference type="EMBL" id="JAIQCJ010001688">
    <property type="protein sequence ID" value="KAJ8787899.1"/>
    <property type="molecule type" value="Genomic_DNA"/>
</dbReference>
<sequence length="205" mass="22083">MAGKEVQPYFITRVALDPVPCAVLCPSAVLTDTSVTWTALSPHRQGTEVPERRRRWVGTAVVPEPGRVLCPAAAEGHRLRVSVVGSPPRPSPNPVSTVGLLPMPDGPSGHVMCRGRHVKTGQLAAIKVMDVTESVINEVPCAWTDRGPSRRASVHASVQVAGGVAGACCRLTVIRTRLTRLLPDVGYHFKRHLWEFCDAFASPES</sequence>
<proteinExistence type="predicted"/>
<reference evidence="1 2" key="1">
    <citation type="submission" date="2022-11" db="EMBL/GenBank/DDBJ databases">
        <title>Whole genome sequence of Eschrichtius robustus ER-17-0199.</title>
        <authorList>
            <person name="Bruniche-Olsen A."/>
            <person name="Black A.N."/>
            <person name="Fields C.J."/>
            <person name="Walden K."/>
            <person name="Dewoody J.A."/>
        </authorList>
    </citation>
    <scope>NUCLEOTIDE SEQUENCE [LARGE SCALE GENOMIC DNA]</scope>
    <source>
        <strain evidence="1">ER-17-0199</strain>
        <tissue evidence="1">Blubber</tissue>
    </source>
</reference>
<comment type="caution">
    <text evidence="1">The sequence shown here is derived from an EMBL/GenBank/DDBJ whole genome shotgun (WGS) entry which is preliminary data.</text>
</comment>
<dbReference type="AlphaFoldDB" id="A0AB34H895"/>
<name>A0AB34H895_ESCRO</name>
<dbReference type="Proteomes" id="UP001159641">
    <property type="component" value="Unassembled WGS sequence"/>
</dbReference>
<gene>
    <name evidence="1" type="ORF">J1605_005557</name>
</gene>
<evidence type="ECO:0000313" key="1">
    <source>
        <dbReference type="EMBL" id="KAJ8787899.1"/>
    </source>
</evidence>
<accession>A0AB34H895</accession>
<organism evidence="1 2">
    <name type="scientific">Eschrichtius robustus</name>
    <name type="common">California gray whale</name>
    <name type="synonym">Eschrichtius gibbosus</name>
    <dbReference type="NCBI Taxonomy" id="9764"/>
    <lineage>
        <taxon>Eukaryota</taxon>
        <taxon>Metazoa</taxon>
        <taxon>Chordata</taxon>
        <taxon>Craniata</taxon>
        <taxon>Vertebrata</taxon>
        <taxon>Euteleostomi</taxon>
        <taxon>Mammalia</taxon>
        <taxon>Eutheria</taxon>
        <taxon>Laurasiatheria</taxon>
        <taxon>Artiodactyla</taxon>
        <taxon>Whippomorpha</taxon>
        <taxon>Cetacea</taxon>
        <taxon>Mysticeti</taxon>
        <taxon>Eschrichtiidae</taxon>
        <taxon>Eschrichtius</taxon>
    </lineage>
</organism>